<evidence type="ECO:0000313" key="3">
    <source>
        <dbReference type="Proteomes" id="UP001595629"/>
    </source>
</evidence>
<comment type="caution">
    <text evidence="2">The sequence shown here is derived from an EMBL/GenBank/DDBJ whole genome shotgun (WGS) entry which is preliminary data.</text>
</comment>
<evidence type="ECO:0000256" key="1">
    <source>
        <dbReference type="SAM" id="SignalP"/>
    </source>
</evidence>
<gene>
    <name evidence="2" type="ORF">ACFORG_12745</name>
</gene>
<feature type="chain" id="PRO_5046595074" description="Secreted protein" evidence="1">
    <location>
        <begin position="24"/>
        <end position="257"/>
    </location>
</feature>
<sequence>MRVFLFVLFAALCGSWLPSPSRADSIEITIYDDGRSCPGNCDAHVVFNRSLNGTEYASSPESARSDPEPCTRGEMCRICFSTDDKDCMDVRYRGSGPPAGKFDFTPSFFAEHCKRKGLPPSLDSHCSSMAAAVRRSGYDKRINCFDDPQHEKCKETMQEAQAAFKADLPKWENCQAMGQAAFNAKQTSDSERRIYDCAYSKLSLGGPNSNGTRWKILLPASCRPGTYVGRDGLDCCNADRSMAAALHPECSSFFPKP</sequence>
<organism evidence="2 3">
    <name type="scientific">Lutimaribacter marinistellae</name>
    <dbReference type="NCBI Taxonomy" id="1820329"/>
    <lineage>
        <taxon>Bacteria</taxon>
        <taxon>Pseudomonadati</taxon>
        <taxon>Pseudomonadota</taxon>
        <taxon>Alphaproteobacteria</taxon>
        <taxon>Rhodobacterales</taxon>
        <taxon>Roseobacteraceae</taxon>
        <taxon>Lutimaribacter</taxon>
    </lineage>
</organism>
<dbReference type="EMBL" id="JBHRXI010000012">
    <property type="protein sequence ID" value="MFC3614634.1"/>
    <property type="molecule type" value="Genomic_DNA"/>
</dbReference>
<dbReference type="RefSeq" id="WP_386735911.1">
    <property type="nucleotide sequence ID" value="NZ_JBHRXI010000012.1"/>
</dbReference>
<evidence type="ECO:0000313" key="2">
    <source>
        <dbReference type="EMBL" id="MFC3614634.1"/>
    </source>
</evidence>
<feature type="signal peptide" evidence="1">
    <location>
        <begin position="1"/>
        <end position="23"/>
    </location>
</feature>
<proteinExistence type="predicted"/>
<keyword evidence="1" id="KW-0732">Signal</keyword>
<protein>
    <recommendedName>
        <fullName evidence="4">Secreted protein</fullName>
    </recommendedName>
</protein>
<accession>A0ABV7TIR9</accession>
<dbReference type="Proteomes" id="UP001595629">
    <property type="component" value="Unassembled WGS sequence"/>
</dbReference>
<evidence type="ECO:0008006" key="4">
    <source>
        <dbReference type="Google" id="ProtNLM"/>
    </source>
</evidence>
<name>A0ABV7TIR9_9RHOB</name>
<reference evidence="3" key="1">
    <citation type="journal article" date="2019" name="Int. J. Syst. Evol. Microbiol.">
        <title>The Global Catalogue of Microorganisms (GCM) 10K type strain sequencing project: providing services to taxonomists for standard genome sequencing and annotation.</title>
        <authorList>
            <consortium name="The Broad Institute Genomics Platform"/>
            <consortium name="The Broad Institute Genome Sequencing Center for Infectious Disease"/>
            <person name="Wu L."/>
            <person name="Ma J."/>
        </authorList>
    </citation>
    <scope>NUCLEOTIDE SEQUENCE [LARGE SCALE GENOMIC DNA]</scope>
    <source>
        <strain evidence="3">KCTC 42911</strain>
    </source>
</reference>
<keyword evidence="3" id="KW-1185">Reference proteome</keyword>